<keyword evidence="2" id="KW-0804">Transcription</keyword>
<keyword evidence="3" id="KW-0809">Transit peptide</keyword>
<name>A0AA35YHN8_LACSI</name>
<dbReference type="SMART" id="SM00733">
    <property type="entry name" value="Mterf"/>
    <property type="match status" value="6"/>
</dbReference>
<dbReference type="AlphaFoldDB" id="A0AA35YHN8"/>
<dbReference type="GO" id="GO:0003676">
    <property type="term" value="F:nucleic acid binding"/>
    <property type="evidence" value="ECO:0007669"/>
    <property type="project" value="InterPro"/>
</dbReference>
<accession>A0AA35YHN8</accession>
<dbReference type="PANTHER" id="PTHR13068">
    <property type="entry name" value="CGI-12 PROTEIN-RELATED"/>
    <property type="match status" value="1"/>
</dbReference>
<keyword evidence="5" id="KW-1185">Reference proteome</keyword>
<gene>
    <name evidence="4" type="ORF">LSALG_LOCUS14283</name>
</gene>
<dbReference type="GO" id="GO:0006353">
    <property type="term" value="P:DNA-templated transcription termination"/>
    <property type="evidence" value="ECO:0007669"/>
    <property type="project" value="UniProtKB-KW"/>
</dbReference>
<proteinExistence type="inferred from homology"/>
<protein>
    <submittedName>
        <fullName evidence="4">Uncharacterized protein</fullName>
    </submittedName>
</protein>
<dbReference type="Proteomes" id="UP001177003">
    <property type="component" value="Chromosome 2"/>
</dbReference>
<sequence length="524" mass="59045">MVHMFTFSMNNKSLSPSPTSFLCACGPDIINPPPPSPKAASLNPFSSIRHGTCWFSTLNLSPKSSLLVLPLSRRRRLFECNVLQATPTHDVDSATSLFALFLEMGISKKGTDAILENHPALRVAPFESIRTQIHGLQNLGITGPVLFRLIKKRPDVLVAKEIHSLVCFLSHDLIKDTNMIEAAQLARLLTATDPKLLSGFEAKVRLLLDLGIPTERLAHVLNNVNLTKALCLKSYEEIKRMMSFLKGFGGVELILRRPAILNFDLDSQLIPRIEFFLNMSGGDEVATTTVLLKLPFILAYTVDHYTNHVDFFRSFAGLTDEEIFKIILVYPSLFSASRERKLHPRIEFLKQCGFNSNDMYKLLIKAPLFLSLSFDDNLAYKLVLLVKIGYEHRTKELGLAMGWVCRTSCKNMQEVISLFLNYGLTCEEILAMGKKHPQVLQYNHKSMKLKLDYLTQEMGYEVKEMLAFPAFLGYGFDGRIKHRFEASGKNSGEGMSINKLFSMSTARFSKKHEKKLPVSATKAR</sequence>
<evidence type="ECO:0000313" key="5">
    <source>
        <dbReference type="Proteomes" id="UP001177003"/>
    </source>
</evidence>
<evidence type="ECO:0000256" key="1">
    <source>
        <dbReference type="ARBA" id="ARBA00007692"/>
    </source>
</evidence>
<evidence type="ECO:0000256" key="3">
    <source>
        <dbReference type="ARBA" id="ARBA00022946"/>
    </source>
</evidence>
<evidence type="ECO:0000313" key="4">
    <source>
        <dbReference type="EMBL" id="CAI9274191.1"/>
    </source>
</evidence>
<dbReference type="InterPro" id="IPR003690">
    <property type="entry name" value="MTERF"/>
</dbReference>
<comment type="similarity">
    <text evidence="1">Belongs to the mTERF family.</text>
</comment>
<dbReference type="Pfam" id="PF02536">
    <property type="entry name" value="mTERF"/>
    <property type="match status" value="1"/>
</dbReference>
<dbReference type="EMBL" id="OX465078">
    <property type="protein sequence ID" value="CAI9274191.1"/>
    <property type="molecule type" value="Genomic_DNA"/>
</dbReference>
<dbReference type="Gene3D" id="1.25.70.10">
    <property type="entry name" value="Transcription termination factor 3, mitochondrial"/>
    <property type="match status" value="2"/>
</dbReference>
<keyword evidence="2" id="KW-0806">Transcription termination</keyword>
<reference evidence="4" key="1">
    <citation type="submission" date="2023-04" db="EMBL/GenBank/DDBJ databases">
        <authorList>
            <person name="Vijverberg K."/>
            <person name="Xiong W."/>
            <person name="Schranz E."/>
        </authorList>
    </citation>
    <scope>NUCLEOTIDE SEQUENCE</scope>
</reference>
<evidence type="ECO:0000256" key="2">
    <source>
        <dbReference type="ARBA" id="ARBA00022472"/>
    </source>
</evidence>
<dbReference type="InterPro" id="IPR038538">
    <property type="entry name" value="MTERF_sf"/>
</dbReference>
<dbReference type="PANTHER" id="PTHR13068:SF135">
    <property type="entry name" value="TRANSCRIPTION TERMINATION FACTOR MTERF8, CHLOROPLASTIC"/>
    <property type="match status" value="1"/>
</dbReference>
<organism evidence="4 5">
    <name type="scientific">Lactuca saligna</name>
    <name type="common">Willowleaf lettuce</name>
    <dbReference type="NCBI Taxonomy" id="75948"/>
    <lineage>
        <taxon>Eukaryota</taxon>
        <taxon>Viridiplantae</taxon>
        <taxon>Streptophyta</taxon>
        <taxon>Embryophyta</taxon>
        <taxon>Tracheophyta</taxon>
        <taxon>Spermatophyta</taxon>
        <taxon>Magnoliopsida</taxon>
        <taxon>eudicotyledons</taxon>
        <taxon>Gunneridae</taxon>
        <taxon>Pentapetalae</taxon>
        <taxon>asterids</taxon>
        <taxon>campanulids</taxon>
        <taxon>Asterales</taxon>
        <taxon>Asteraceae</taxon>
        <taxon>Cichorioideae</taxon>
        <taxon>Cichorieae</taxon>
        <taxon>Lactucinae</taxon>
        <taxon>Lactuca</taxon>
    </lineage>
</organism>
<keyword evidence="2" id="KW-0805">Transcription regulation</keyword>